<feature type="domain" description="Bacterial Ig" evidence="2">
    <location>
        <begin position="688"/>
        <end position="768"/>
    </location>
</feature>
<sequence length="1020" mass="110405">MGYVRKALTIMLTLVLIFPTFALAETNGNSDELSGNLVMGSGSKKEGKEQYLNPTDYPLKKDGELISRLIDKYKVTQSFTLESMRADDDETMRMRILYETDETYFKDGLVTLEFFTEDRGSMEYIGSLDYDTYGTKNRLITSYIPKSLYSNKQYVYVRIGLYEYTWDTHYTTTALFKVQNPFSTQTPEPPTEEKYVLVSNESVNGNAAQPTGTFSINNDQYTFNKKLDLNAYKLDVNIPFDVEKNKEKKLKKMDISSKSLVKVGDSKAFWVTSFETNADYQITAKLLYTGTKTNVWVHNNEITSTDADKIGKEFDQKIYSLVTSNFANESDVDGDGKINILCFDIQDGFNGYGGFIGGYFHGRDLFDMPNSNRMEIFYLDTYPSMGFGASKDLSSAYSTLAHEFQHMVNFNQNVFVENGTPMDSWLNEGLSMAAEQMYTGKILTDRIDYYNYATAITNGHSLIYWDNSGDTLSNYSLSYLFTQYVRTQAMQGNKIFKEILIDKKNDYQAVANVVKKYVDPTKSFGKFMTDFRGALLLKETSGKYSFNGETGFNSIQPKLFTGSSANLRGGGAVVKKTNKSDVPTTKGNDVTYTFFDLGEKDTTPPAKPVVNPVSDMDAKVTGTAEASATVYVKAGSTTLGSANAGTNGQFSVSIAKQKAGTNLTVYAVDKAGNQGASVTITVMDKTPPATPTANQVSDKDKIVSGSAEAESTVTVKAGTKVLGTAVANNTGKYTVTMSVLQKAGTVLSITATDKAGNVSAERKVTVVDKTPPAMPTANQVSDKDKTVTGSAEVESTVKVKAGLKVLGTAVADKTGKYSVTMSALQKAGTVLSITANDKAGNESAVREITIVDKTPPALPTANQVSDKDKTVTGKAEAESKVTVKVGTKVLGTSNADKTGKYTVTLGSIQKAGTVLNITATDKAGNVSAVRKITVVDKTPPAAPKVNKVTIKSTSVTGNAEANSTVYVKVGTKVIASGKAATNGSFSIKISKQKAGTVLQVYAKDKAGNTGKATKVTVKTK</sequence>
<dbReference type="InterPro" id="IPR013783">
    <property type="entry name" value="Ig-like_fold"/>
</dbReference>
<dbReference type="RefSeq" id="WP_213111173.1">
    <property type="nucleotide sequence ID" value="NZ_JAGYPJ010000001.1"/>
</dbReference>
<name>A0A942YKP3_9BACI</name>
<dbReference type="AlphaFoldDB" id="A0A942YKP3"/>
<dbReference type="NCBIfam" id="NF033510">
    <property type="entry name" value="Ca_tandemer"/>
    <property type="match status" value="5"/>
</dbReference>
<dbReference type="InterPro" id="IPR041498">
    <property type="entry name" value="Big_6"/>
</dbReference>
<comment type="caution">
    <text evidence="3">The sequence shown here is derived from an EMBL/GenBank/DDBJ whole genome shotgun (WGS) entry which is preliminary data.</text>
</comment>
<feature type="signal peptide" evidence="1">
    <location>
        <begin position="1"/>
        <end position="24"/>
    </location>
</feature>
<evidence type="ECO:0000313" key="3">
    <source>
        <dbReference type="EMBL" id="MBS4200613.1"/>
    </source>
</evidence>
<keyword evidence="1" id="KW-0732">Signal</keyword>
<feature type="domain" description="Bacterial Ig" evidence="2">
    <location>
        <begin position="856"/>
        <end position="936"/>
    </location>
</feature>
<feature type="domain" description="Bacterial Ig" evidence="2">
    <location>
        <begin position="940"/>
        <end position="1018"/>
    </location>
</feature>
<feature type="domain" description="Bacterial Ig" evidence="2">
    <location>
        <begin position="772"/>
        <end position="852"/>
    </location>
</feature>
<dbReference type="Pfam" id="PF17936">
    <property type="entry name" value="Big_6"/>
    <property type="match status" value="5"/>
</dbReference>
<dbReference type="Proteomes" id="UP000682713">
    <property type="component" value="Unassembled WGS sequence"/>
</dbReference>
<accession>A0A942YKP3</accession>
<dbReference type="EMBL" id="JAGYPJ010000001">
    <property type="protein sequence ID" value="MBS4200613.1"/>
    <property type="molecule type" value="Genomic_DNA"/>
</dbReference>
<evidence type="ECO:0000313" key="4">
    <source>
        <dbReference type="Proteomes" id="UP000682713"/>
    </source>
</evidence>
<dbReference type="Gene3D" id="2.60.40.10">
    <property type="entry name" value="Immunoglobulins"/>
    <property type="match status" value="5"/>
</dbReference>
<feature type="chain" id="PRO_5037980586" description="Bacterial Ig domain-containing protein" evidence="1">
    <location>
        <begin position="25"/>
        <end position="1020"/>
    </location>
</feature>
<organism evidence="3 4">
    <name type="scientific">Lederbergia citrisecunda</name>
    <dbReference type="NCBI Taxonomy" id="2833583"/>
    <lineage>
        <taxon>Bacteria</taxon>
        <taxon>Bacillati</taxon>
        <taxon>Bacillota</taxon>
        <taxon>Bacilli</taxon>
        <taxon>Bacillales</taxon>
        <taxon>Bacillaceae</taxon>
        <taxon>Lederbergia</taxon>
    </lineage>
</organism>
<protein>
    <recommendedName>
        <fullName evidence="2">Bacterial Ig domain-containing protein</fullName>
    </recommendedName>
</protein>
<keyword evidence="4" id="KW-1185">Reference proteome</keyword>
<feature type="domain" description="Bacterial Ig" evidence="2">
    <location>
        <begin position="605"/>
        <end position="684"/>
    </location>
</feature>
<gene>
    <name evidence="3" type="ORF">KHA93_13320</name>
</gene>
<evidence type="ECO:0000259" key="2">
    <source>
        <dbReference type="Pfam" id="PF17936"/>
    </source>
</evidence>
<reference evidence="3 4" key="1">
    <citation type="submission" date="2021-05" db="EMBL/GenBank/DDBJ databases">
        <title>Novel Bacillus species.</title>
        <authorList>
            <person name="Liu G."/>
        </authorList>
    </citation>
    <scope>NUCLEOTIDE SEQUENCE [LARGE SCALE GENOMIC DNA]</scope>
    <source>
        <strain evidence="3 4">FJAT-49732</strain>
    </source>
</reference>
<proteinExistence type="predicted"/>
<evidence type="ECO:0000256" key="1">
    <source>
        <dbReference type="SAM" id="SignalP"/>
    </source>
</evidence>